<protein>
    <submittedName>
        <fullName evidence="2">Uncharacterized protein</fullName>
    </submittedName>
</protein>
<evidence type="ECO:0000313" key="2">
    <source>
        <dbReference type="EMBL" id="EDN55767.1"/>
    </source>
</evidence>
<gene>
    <name evidence="2" type="ORF">VEx25_2233</name>
</gene>
<evidence type="ECO:0000313" key="3">
    <source>
        <dbReference type="Proteomes" id="UP000242664"/>
    </source>
</evidence>
<accession>A0ABM9WQP8</accession>
<organism evidence="2 3">
    <name type="scientific">Vibrio antiquarius (strain Ex25)</name>
    <dbReference type="NCBI Taxonomy" id="150340"/>
    <lineage>
        <taxon>Bacteria</taxon>
        <taxon>Pseudomonadati</taxon>
        <taxon>Pseudomonadota</taxon>
        <taxon>Gammaproteobacteria</taxon>
        <taxon>Vibrionales</taxon>
        <taxon>Vibrionaceae</taxon>
        <taxon>Vibrio</taxon>
        <taxon>Vibrio diabolicus subgroup</taxon>
    </lineage>
</organism>
<proteinExistence type="predicted"/>
<feature type="compositionally biased region" description="Low complexity" evidence="1">
    <location>
        <begin position="24"/>
        <end position="40"/>
    </location>
</feature>
<feature type="region of interest" description="Disordered" evidence="1">
    <location>
        <begin position="19"/>
        <end position="40"/>
    </location>
</feature>
<reference evidence="3" key="1">
    <citation type="submission" date="2006-10" db="EMBL/GenBank/DDBJ databases">
        <authorList>
            <person name="Heidelberg J."/>
            <person name="Sebastian Y."/>
        </authorList>
    </citation>
    <scope>NUCLEOTIDE SEQUENCE [LARGE SCALE GENOMIC DNA]</scope>
    <source>
        <strain evidence="3">EX25</strain>
    </source>
</reference>
<keyword evidence="3" id="KW-1185">Reference proteome</keyword>
<dbReference type="EMBL" id="DS267881">
    <property type="protein sequence ID" value="EDN55767.1"/>
    <property type="molecule type" value="Genomic_DNA"/>
</dbReference>
<evidence type="ECO:0000256" key="1">
    <source>
        <dbReference type="SAM" id="MobiDB-lite"/>
    </source>
</evidence>
<name>A0ABM9WQP8_VIBAE</name>
<dbReference type="Proteomes" id="UP000242664">
    <property type="component" value="Unassembled WGS sequence"/>
</dbReference>
<sequence>MVGFFAHASRLSMMACRSPATLPSARKSISSSGKSMAAST</sequence>